<accession>A0A3B0T4H1</accession>
<proteinExistence type="predicted"/>
<organism evidence="1">
    <name type="scientific">hydrothermal vent metagenome</name>
    <dbReference type="NCBI Taxonomy" id="652676"/>
    <lineage>
        <taxon>unclassified sequences</taxon>
        <taxon>metagenomes</taxon>
        <taxon>ecological metagenomes</taxon>
    </lineage>
</organism>
<evidence type="ECO:0000313" key="1">
    <source>
        <dbReference type="EMBL" id="VAW11830.1"/>
    </source>
</evidence>
<protein>
    <recommendedName>
        <fullName evidence="2">DUF3179 domain-containing protein</fullName>
    </recommendedName>
</protein>
<gene>
    <name evidence="1" type="ORF">MNBD_ALPHA09-1603</name>
</gene>
<dbReference type="InterPro" id="IPR021516">
    <property type="entry name" value="DUF3179"/>
</dbReference>
<dbReference type="EMBL" id="UOEM01000035">
    <property type="protein sequence ID" value="VAW11830.1"/>
    <property type="molecule type" value="Genomic_DNA"/>
</dbReference>
<reference evidence="1" key="1">
    <citation type="submission" date="2018-06" db="EMBL/GenBank/DDBJ databases">
        <authorList>
            <person name="Zhirakovskaya E."/>
        </authorList>
    </citation>
    <scope>NUCLEOTIDE SEQUENCE</scope>
</reference>
<sequence>MAPLAPARYFVSSLFLGATMVLALTLGALAEPDIWRNQGWAETDFSKTSVKFEEILGGGPPKDGIPSIENPSFLSLAENDSADLGLGAQEPVVTVVINGDARAYPIRVLMWHEIVNDTVGGLPVTVTYCPLCNTALVFERELDGTLYDFGTTGMLRFSDLVMYDRQTQSWWQQYSGEAIVGAALGTVLKGVPARLESFERFVAAHPKGQVLIPNNPNIRSYGTNPYVGYDLSPRPFIFRGDLPTDIEPMARVVMVEVNGKPQAISLAHLRKVRKVEMGDVVITYEDGQNSALETREISKGRDVGNVIARRKTATGFEDIVNHVTFAFAYRAFEPGGPILQN</sequence>
<evidence type="ECO:0008006" key="2">
    <source>
        <dbReference type="Google" id="ProtNLM"/>
    </source>
</evidence>
<dbReference type="AlphaFoldDB" id="A0A3B0T4H1"/>
<name>A0A3B0T4H1_9ZZZZ</name>
<dbReference type="Pfam" id="PF11376">
    <property type="entry name" value="DUF3179"/>
    <property type="match status" value="1"/>
</dbReference>